<dbReference type="Proteomes" id="UP001191019">
    <property type="component" value="Unassembled WGS sequence"/>
</dbReference>
<dbReference type="Pfam" id="PF02594">
    <property type="entry name" value="DUF167"/>
    <property type="match status" value="1"/>
</dbReference>
<dbReference type="InterPro" id="IPR036591">
    <property type="entry name" value="YggU-like_sf"/>
</dbReference>
<keyword evidence="4" id="KW-1185">Reference proteome</keyword>
<evidence type="ECO:0000256" key="2">
    <source>
        <dbReference type="HAMAP-Rule" id="MF_00634"/>
    </source>
</evidence>
<evidence type="ECO:0000313" key="3">
    <source>
        <dbReference type="EMBL" id="RYC74532.1"/>
    </source>
</evidence>
<dbReference type="SUPFAM" id="SSF69786">
    <property type="entry name" value="YggU-like"/>
    <property type="match status" value="1"/>
</dbReference>
<dbReference type="HAMAP" id="MF_00634">
    <property type="entry name" value="UPF0235"/>
    <property type="match status" value="1"/>
</dbReference>
<comment type="similarity">
    <text evidence="1 2">Belongs to the UPF0235 family.</text>
</comment>
<evidence type="ECO:0000256" key="1">
    <source>
        <dbReference type="ARBA" id="ARBA00010364"/>
    </source>
</evidence>
<dbReference type="SMART" id="SM01152">
    <property type="entry name" value="DUF167"/>
    <property type="match status" value="1"/>
</dbReference>
<comment type="caution">
    <text evidence="3">The sequence shown here is derived from an EMBL/GenBank/DDBJ whole genome shotgun (WGS) entry which is preliminary data.</text>
</comment>
<reference evidence="3 4" key="1">
    <citation type="journal article" date="2018" name="bioRxiv">
        <title>Evidence of independent acquisition and adaption of ultra-small bacteria to human hosts across the highly diverse yet reduced genomes of the phylum Saccharibacteria.</title>
        <authorList>
            <person name="McLean J.S."/>
            <person name="Bor B."/>
            <person name="To T.T."/>
            <person name="Liu Q."/>
            <person name="Kearns K.A."/>
            <person name="Solden L.M."/>
            <person name="Wrighton K.C."/>
            <person name="He X."/>
            <person name="Shi W."/>
        </authorList>
    </citation>
    <scope>NUCLEOTIDE SEQUENCE [LARGE SCALE GENOMIC DNA]</scope>
    <source>
        <strain evidence="3 4">TM7_G3_2_Rum_HOT_351B</strain>
    </source>
</reference>
<name>A0ABY0FLD4_9BACT</name>
<dbReference type="EMBL" id="PRLM01000006">
    <property type="protein sequence ID" value="RYC74532.1"/>
    <property type="molecule type" value="Genomic_DNA"/>
</dbReference>
<evidence type="ECO:0000313" key="4">
    <source>
        <dbReference type="Proteomes" id="UP001191019"/>
    </source>
</evidence>
<protein>
    <recommendedName>
        <fullName evidence="2">UPF0235 protein G3RUM_00689</fullName>
    </recommendedName>
</protein>
<reference evidence="3 4" key="2">
    <citation type="journal article" date="2020" name="Cell Rep.">
        <title>Acquisition and Adaptation of Ultra-small Parasitic Reduced Genome Bacteria to Mammalian Hosts.</title>
        <authorList>
            <person name="McLean J.S."/>
            <person name="Bor B."/>
            <person name="Kerns K.A."/>
            <person name="Liu Q."/>
            <person name="To T.T."/>
            <person name="Solden L."/>
            <person name="Hendrickson E.L."/>
            <person name="Wrighton K."/>
            <person name="Shi W."/>
            <person name="He X."/>
        </authorList>
    </citation>
    <scope>NUCLEOTIDE SEQUENCE [LARGE SCALE GENOMIC DNA]</scope>
    <source>
        <strain evidence="3 4">TM7_G3_2_Rum_HOT_351B</strain>
    </source>
</reference>
<dbReference type="Gene3D" id="3.30.1200.10">
    <property type="entry name" value="YggU-like"/>
    <property type="match status" value="1"/>
</dbReference>
<gene>
    <name evidence="3" type="ORF">G3RUM_00689</name>
</gene>
<accession>A0ABY0FLD4</accession>
<dbReference type="PANTHER" id="PTHR13420:SF7">
    <property type="entry name" value="UPF0235 PROTEIN C15ORF40"/>
    <property type="match status" value="1"/>
</dbReference>
<dbReference type="NCBIfam" id="TIGR00251">
    <property type="entry name" value="DUF167 family protein"/>
    <property type="match status" value="1"/>
</dbReference>
<dbReference type="RefSeq" id="WP_129735389.1">
    <property type="nucleotide sequence ID" value="NZ_PRLM01000006.1"/>
</dbReference>
<organism evidence="3 4">
    <name type="scientific">Candidatus Nanosyncoccus alces</name>
    <dbReference type="NCBI Taxonomy" id="2171997"/>
    <lineage>
        <taxon>Bacteria</taxon>
        <taxon>Candidatus Saccharimonadota</taxon>
        <taxon>Candidatus Nanosyncoccalia</taxon>
        <taxon>Candidatus Nanosyncoccales</taxon>
        <taxon>Candidatus Nanosyncoccaceae</taxon>
        <taxon>Candidatus Nanosyncoccus</taxon>
    </lineage>
</organism>
<sequence>MARHEIIVKPGSSQEKIIPGADDTLTVYLRAKPHDGEANVTLIKLLAKYFSVPKTSIQIVRGAKSRHKTIEF</sequence>
<dbReference type="InterPro" id="IPR003746">
    <property type="entry name" value="DUF167"/>
</dbReference>
<proteinExistence type="inferred from homology"/>
<dbReference type="PANTHER" id="PTHR13420">
    <property type="entry name" value="UPF0235 PROTEIN C15ORF40"/>
    <property type="match status" value="1"/>
</dbReference>